<evidence type="ECO:0000256" key="1">
    <source>
        <dbReference type="SAM" id="Phobius"/>
    </source>
</evidence>
<dbReference type="SMART" id="SM00387">
    <property type="entry name" value="HATPase_c"/>
    <property type="match status" value="1"/>
</dbReference>
<dbReference type="Proteomes" id="UP001629244">
    <property type="component" value="Unassembled WGS sequence"/>
</dbReference>
<dbReference type="InterPro" id="IPR003594">
    <property type="entry name" value="HATPase_dom"/>
</dbReference>
<dbReference type="SUPFAM" id="SSF55874">
    <property type="entry name" value="ATPase domain of HSP90 chaperone/DNA topoisomerase II/histidine kinase"/>
    <property type="match status" value="1"/>
</dbReference>
<dbReference type="PANTHER" id="PTHR34220">
    <property type="entry name" value="SENSOR HISTIDINE KINASE YPDA"/>
    <property type="match status" value="1"/>
</dbReference>
<keyword evidence="3" id="KW-0808">Transferase</keyword>
<keyword evidence="4" id="KW-1185">Reference proteome</keyword>
<dbReference type="Pfam" id="PF02518">
    <property type="entry name" value="HATPase_c"/>
    <property type="match status" value="1"/>
</dbReference>
<dbReference type="PANTHER" id="PTHR34220:SF7">
    <property type="entry name" value="SENSOR HISTIDINE KINASE YPDA"/>
    <property type="match status" value="1"/>
</dbReference>
<dbReference type="Pfam" id="PF06580">
    <property type="entry name" value="His_kinase"/>
    <property type="match status" value="1"/>
</dbReference>
<accession>A0ABW8YPI3</accession>
<dbReference type="InterPro" id="IPR010559">
    <property type="entry name" value="Sig_transdc_His_kin_internal"/>
</dbReference>
<dbReference type="EMBL" id="JBELQC010000002">
    <property type="protein sequence ID" value="MFL9841939.1"/>
    <property type="molecule type" value="Genomic_DNA"/>
</dbReference>
<keyword evidence="1" id="KW-0812">Transmembrane</keyword>
<dbReference type="InterPro" id="IPR050640">
    <property type="entry name" value="Bact_2-comp_sensor_kinase"/>
</dbReference>
<feature type="transmembrane region" description="Helical" evidence="1">
    <location>
        <begin position="137"/>
        <end position="157"/>
    </location>
</feature>
<dbReference type="InterPro" id="IPR036890">
    <property type="entry name" value="HATPase_C_sf"/>
</dbReference>
<evidence type="ECO:0000313" key="4">
    <source>
        <dbReference type="Proteomes" id="UP001629244"/>
    </source>
</evidence>
<feature type="transmembrane region" description="Helical" evidence="1">
    <location>
        <begin position="96"/>
        <end position="117"/>
    </location>
</feature>
<protein>
    <submittedName>
        <fullName evidence="3">Histidine kinase</fullName>
    </submittedName>
</protein>
<sequence>MIVTQANSVMFAPMRDILPPGMRSRELWIAAGLTIFLWLVALVLWSAEDIVEGGPFPAPYKVLLAETFFCGLAFSAVLAGIIWMCRRAPRRLRVPLIVASALAIALAHGFVDAWQVRTYALEVAHRSPAVSELFNRGLMPFVFIYGFYATAWGLTLSDMAVRDTQRRLAEANEAAHHAQLAALRFQLNPHFLFNTLNAISSLIVTGRNAQAERVTMKLADFLRLSLETDPQEEITLDEEFANAQSYLDIESARFGDRLHVEFDCPAALLDAMVPSFLLQPLVENAVKYAVAPSRDCITLALRAREIDGSLELVVQDGGKHALDAKPGGLGVGLANVRKRISAFYGERGRMDVRANEHGFTVHLVLPLRIHSLLRAAE</sequence>
<organism evidence="3 4">
    <name type="scientific">Sphingomonas plantiphila</name>
    <dbReference type="NCBI Taxonomy" id="3163295"/>
    <lineage>
        <taxon>Bacteria</taxon>
        <taxon>Pseudomonadati</taxon>
        <taxon>Pseudomonadota</taxon>
        <taxon>Alphaproteobacteria</taxon>
        <taxon>Sphingomonadales</taxon>
        <taxon>Sphingomonadaceae</taxon>
        <taxon>Sphingomonas</taxon>
    </lineage>
</organism>
<comment type="caution">
    <text evidence="3">The sequence shown here is derived from an EMBL/GenBank/DDBJ whole genome shotgun (WGS) entry which is preliminary data.</text>
</comment>
<name>A0ABW8YPI3_9SPHN</name>
<feature type="domain" description="Histidine kinase/HSP90-like ATPase" evidence="2">
    <location>
        <begin position="269"/>
        <end position="369"/>
    </location>
</feature>
<feature type="transmembrane region" description="Helical" evidence="1">
    <location>
        <begin position="62"/>
        <end position="84"/>
    </location>
</feature>
<evidence type="ECO:0000313" key="3">
    <source>
        <dbReference type="EMBL" id="MFL9841939.1"/>
    </source>
</evidence>
<dbReference type="RefSeq" id="WP_408079122.1">
    <property type="nucleotide sequence ID" value="NZ_JBELQC010000002.1"/>
</dbReference>
<feature type="transmembrane region" description="Helical" evidence="1">
    <location>
        <begin position="27"/>
        <end position="47"/>
    </location>
</feature>
<gene>
    <name evidence="3" type="ORF">ABS767_13270</name>
</gene>
<dbReference type="Gene3D" id="3.30.565.10">
    <property type="entry name" value="Histidine kinase-like ATPase, C-terminal domain"/>
    <property type="match status" value="1"/>
</dbReference>
<evidence type="ECO:0000259" key="2">
    <source>
        <dbReference type="SMART" id="SM00387"/>
    </source>
</evidence>
<dbReference type="GO" id="GO:0016301">
    <property type="term" value="F:kinase activity"/>
    <property type="evidence" value="ECO:0007669"/>
    <property type="project" value="UniProtKB-KW"/>
</dbReference>
<keyword evidence="1" id="KW-0472">Membrane</keyword>
<proteinExistence type="predicted"/>
<reference evidence="3 4" key="1">
    <citation type="submission" date="2024-06" db="EMBL/GenBank/DDBJ databases">
        <authorList>
            <person name="Kaempfer P."/>
            <person name="Viver T."/>
        </authorList>
    </citation>
    <scope>NUCLEOTIDE SEQUENCE [LARGE SCALE GENOMIC DNA]</scope>
    <source>
        <strain evidence="3 4">ST-64</strain>
    </source>
</reference>
<keyword evidence="1" id="KW-1133">Transmembrane helix</keyword>
<keyword evidence="3" id="KW-0418">Kinase</keyword>